<evidence type="ECO:0000313" key="1">
    <source>
        <dbReference type="EMBL" id="PWI32277.1"/>
    </source>
</evidence>
<reference evidence="1 2" key="1">
    <citation type="submission" date="2018-05" db="EMBL/GenBank/DDBJ databases">
        <title>Vibrio limimaris sp. nov., isolated from marine sediment.</title>
        <authorList>
            <person name="Li C.-M."/>
        </authorList>
    </citation>
    <scope>NUCLEOTIDE SEQUENCE [LARGE SCALE GENOMIC DNA]</scope>
    <source>
        <strain evidence="1 2">E4404</strain>
    </source>
</reference>
<comment type="caution">
    <text evidence="1">The sequence shown here is derived from an EMBL/GenBank/DDBJ whole genome shotgun (WGS) entry which is preliminary data.</text>
</comment>
<keyword evidence="2" id="KW-1185">Reference proteome</keyword>
<dbReference type="Proteomes" id="UP000245362">
    <property type="component" value="Unassembled WGS sequence"/>
</dbReference>
<gene>
    <name evidence="1" type="ORF">DI392_16530</name>
</gene>
<accession>A0A2U3B667</accession>
<proteinExistence type="predicted"/>
<sequence length="178" mass="20525">MELLPEIVKKKNEWLISQVEVQYPTQESLKGRDLYVELEKNKRYSHLETLAFDANPLSSFVDELYLIDFHRLTVMFSVLQASQWAEEQERAYVLEFFSQIILSEECRLYIGFIDTSPVACAIVTQQGEEILISDVVVDAEYAKSADISSTTSFNLPFVKQLVDFLNIDRANGTIWVEK</sequence>
<organism evidence="1 2">
    <name type="scientific">Vibrio albus</name>
    <dbReference type="NCBI Taxonomy" id="2200953"/>
    <lineage>
        <taxon>Bacteria</taxon>
        <taxon>Pseudomonadati</taxon>
        <taxon>Pseudomonadota</taxon>
        <taxon>Gammaproteobacteria</taxon>
        <taxon>Vibrionales</taxon>
        <taxon>Vibrionaceae</taxon>
        <taxon>Vibrio</taxon>
    </lineage>
</organism>
<dbReference type="EMBL" id="QFWT01000010">
    <property type="protein sequence ID" value="PWI32277.1"/>
    <property type="molecule type" value="Genomic_DNA"/>
</dbReference>
<dbReference type="AlphaFoldDB" id="A0A2U3B667"/>
<name>A0A2U3B667_9VIBR</name>
<dbReference type="OrthoDB" id="5906376at2"/>
<evidence type="ECO:0000313" key="2">
    <source>
        <dbReference type="Proteomes" id="UP000245362"/>
    </source>
</evidence>
<dbReference type="RefSeq" id="WP_109320798.1">
    <property type="nucleotide sequence ID" value="NZ_QFWT01000010.1"/>
</dbReference>
<protein>
    <submittedName>
        <fullName evidence="1">Flavodoxin</fullName>
    </submittedName>
</protein>